<evidence type="ECO:0000259" key="6">
    <source>
        <dbReference type="PROSITE" id="PS50145"/>
    </source>
</evidence>
<dbReference type="Gene3D" id="3.30.40.10">
    <property type="entry name" value="Zinc/RING finger domain, C3HC4 (zinc finger)"/>
    <property type="match status" value="2"/>
</dbReference>
<dbReference type="GO" id="GO:0005739">
    <property type="term" value="C:mitochondrion"/>
    <property type="evidence" value="ECO:0007669"/>
    <property type="project" value="Ensembl"/>
</dbReference>
<dbReference type="GO" id="GO:0005654">
    <property type="term" value="C:nucleoplasm"/>
    <property type="evidence" value="ECO:0007669"/>
    <property type="project" value="Ensembl"/>
</dbReference>
<dbReference type="GO" id="GO:0008270">
    <property type="term" value="F:zinc ion binding"/>
    <property type="evidence" value="ECO:0007669"/>
    <property type="project" value="UniProtKB-KW"/>
</dbReference>
<dbReference type="SUPFAM" id="SSF49599">
    <property type="entry name" value="TRAF domain-like"/>
    <property type="match status" value="1"/>
</dbReference>
<name>A0A670JPU9_PODMU</name>
<dbReference type="PANTHER" id="PTHR16295">
    <property type="entry name" value="TRAF-TYPE ZINC FINGER PROTEIN-RELATED"/>
    <property type="match status" value="1"/>
</dbReference>
<reference evidence="7" key="2">
    <citation type="submission" date="2025-08" db="UniProtKB">
        <authorList>
            <consortium name="Ensembl"/>
        </authorList>
    </citation>
    <scope>IDENTIFICATION</scope>
</reference>
<evidence type="ECO:0000313" key="7">
    <source>
        <dbReference type="Ensembl" id="ENSPMRP00000026411.1"/>
    </source>
</evidence>
<dbReference type="InterPro" id="IPR001293">
    <property type="entry name" value="Znf_TRAF"/>
</dbReference>
<dbReference type="InterPro" id="IPR031220">
    <property type="entry name" value="XAF1_C_sf"/>
</dbReference>
<evidence type="ECO:0000256" key="1">
    <source>
        <dbReference type="ARBA" id="ARBA00022723"/>
    </source>
</evidence>
<protein>
    <submittedName>
        <fullName evidence="7">XIAP associated factor 1</fullName>
    </submittedName>
</protein>
<reference evidence="7 8" key="1">
    <citation type="journal article" date="2019" name="Proc. Natl. Acad. Sci. U.S.A.">
        <title>Regulatory changes in pterin and carotenoid genes underlie balanced color polymorphisms in the wall lizard.</title>
        <authorList>
            <person name="Andrade P."/>
            <person name="Pinho C."/>
            <person name="Perez I de Lanuza G."/>
            <person name="Afonso S."/>
            <person name="Brejcha J."/>
            <person name="Rubin C.J."/>
            <person name="Wallerman O."/>
            <person name="Pereira P."/>
            <person name="Sabatino S.J."/>
            <person name="Bellati A."/>
            <person name="Pellitteri-Rosa D."/>
            <person name="Bosakova Z."/>
            <person name="Bunikis I."/>
            <person name="Carretero M.A."/>
            <person name="Feiner N."/>
            <person name="Marsik P."/>
            <person name="Pauperio F."/>
            <person name="Salvi D."/>
            <person name="Soler L."/>
            <person name="While G.M."/>
            <person name="Uller T."/>
            <person name="Font E."/>
            <person name="Andersson L."/>
            <person name="Carneiro M."/>
        </authorList>
    </citation>
    <scope>NUCLEOTIDE SEQUENCE</scope>
</reference>
<sequence length="328" mass="36930">MKVKEGAGQRREMEVETRVCANCKRDVVAANFSLHEAHCLRFLTICPKCEEPVVLKDMAEHLATAHEQVRCKRCHQAMQRFLLEHHEAEDCPERLAQCHFCELEVPFRQLQSHLKACGSRTTPCWDCGKYIMYKALEDHSRTCRENKVLTGPGPKANLCQQCNSWFPDEKYLQHLNECSPLSQLLGALSTRSSTEPTSPPSASSPLTPATPPPTPSPVAEKDVRPKIKEKELSSLGRPSMKPSRPKKSSSRPAFTSTLPQALGDEEEAATAYDQLATCSQCNILLPRPTLQKHEKKCRRGASLQALRRSPRILRKEGMYLFYSLIAFC</sequence>
<feature type="compositionally biased region" description="Basic and acidic residues" evidence="5">
    <location>
        <begin position="219"/>
        <end position="232"/>
    </location>
</feature>
<dbReference type="GO" id="GO:0032481">
    <property type="term" value="P:positive regulation of type I interferon production"/>
    <property type="evidence" value="ECO:0007669"/>
    <property type="project" value="Ensembl"/>
</dbReference>
<feature type="compositionally biased region" description="Low complexity" evidence="5">
    <location>
        <begin position="189"/>
        <end position="207"/>
    </location>
</feature>
<feature type="domain" description="TRAF-type" evidence="6">
    <location>
        <begin position="35"/>
        <end position="111"/>
    </location>
</feature>
<gene>
    <name evidence="7" type="primary">XAF1</name>
</gene>
<dbReference type="GO" id="GO:0035456">
    <property type="term" value="P:response to interferon-beta"/>
    <property type="evidence" value="ECO:0007669"/>
    <property type="project" value="Ensembl"/>
</dbReference>
<dbReference type="GeneTree" id="ENSGT00530000063869"/>
<dbReference type="InterPro" id="IPR051986">
    <property type="entry name" value="Innate_Immune_Apopt_Reg"/>
</dbReference>
<feature type="zinc finger region" description="TRAF-type" evidence="4">
    <location>
        <begin position="35"/>
        <end position="111"/>
    </location>
</feature>
<dbReference type="GO" id="GO:0140313">
    <property type="term" value="F:molecular sequestering activity"/>
    <property type="evidence" value="ECO:0007669"/>
    <property type="project" value="Ensembl"/>
</dbReference>
<evidence type="ECO:0000256" key="3">
    <source>
        <dbReference type="ARBA" id="ARBA00022833"/>
    </source>
</evidence>
<dbReference type="PANTHER" id="PTHR16295:SF17">
    <property type="entry name" value="XIAP-ASSOCIATED FACTOR 1"/>
    <property type="match status" value="1"/>
</dbReference>
<dbReference type="InterPro" id="IPR013083">
    <property type="entry name" value="Znf_RING/FYVE/PHD"/>
</dbReference>
<evidence type="ECO:0000256" key="5">
    <source>
        <dbReference type="SAM" id="MobiDB-lite"/>
    </source>
</evidence>
<reference evidence="7" key="3">
    <citation type="submission" date="2025-09" db="UniProtKB">
        <authorList>
            <consortium name="Ensembl"/>
        </authorList>
    </citation>
    <scope>IDENTIFICATION</scope>
</reference>
<proteinExistence type="predicted"/>
<accession>A0A670JPU9</accession>
<dbReference type="Proteomes" id="UP000472272">
    <property type="component" value="Chromosome 15"/>
</dbReference>
<dbReference type="Ensembl" id="ENSPMRT00000028017.1">
    <property type="protein sequence ID" value="ENSPMRP00000026411.1"/>
    <property type="gene ID" value="ENSPMRG00000017082.1"/>
</dbReference>
<dbReference type="GO" id="GO:0032480">
    <property type="term" value="P:negative regulation of type I interferon production"/>
    <property type="evidence" value="ECO:0007669"/>
    <property type="project" value="Ensembl"/>
</dbReference>
<organism evidence="7 8">
    <name type="scientific">Podarcis muralis</name>
    <name type="common">Wall lizard</name>
    <name type="synonym">Lacerta muralis</name>
    <dbReference type="NCBI Taxonomy" id="64176"/>
    <lineage>
        <taxon>Eukaryota</taxon>
        <taxon>Metazoa</taxon>
        <taxon>Chordata</taxon>
        <taxon>Craniata</taxon>
        <taxon>Vertebrata</taxon>
        <taxon>Euteleostomi</taxon>
        <taxon>Lepidosauria</taxon>
        <taxon>Squamata</taxon>
        <taxon>Bifurcata</taxon>
        <taxon>Unidentata</taxon>
        <taxon>Episquamata</taxon>
        <taxon>Laterata</taxon>
        <taxon>Lacertibaenia</taxon>
        <taxon>Lacertidae</taxon>
        <taxon>Podarcis</taxon>
    </lineage>
</organism>
<keyword evidence="1 4" id="KW-0479">Metal-binding</keyword>
<evidence type="ECO:0000313" key="8">
    <source>
        <dbReference type="Proteomes" id="UP000472272"/>
    </source>
</evidence>
<dbReference type="AlphaFoldDB" id="A0A670JPU9"/>
<keyword evidence="8" id="KW-1185">Reference proteome</keyword>
<dbReference type="InterPro" id="IPR041386">
    <property type="entry name" value="XAF1_C"/>
</dbReference>
<feature type="region of interest" description="Disordered" evidence="5">
    <location>
        <begin position="189"/>
        <end position="261"/>
    </location>
</feature>
<dbReference type="OMA" id="MDHEADE"/>
<keyword evidence="2 4" id="KW-0863">Zinc-finger</keyword>
<dbReference type="GO" id="GO:0006915">
    <property type="term" value="P:apoptotic process"/>
    <property type="evidence" value="ECO:0007669"/>
    <property type="project" value="InterPro"/>
</dbReference>
<dbReference type="Gene3D" id="6.10.250.1730">
    <property type="match status" value="1"/>
</dbReference>
<dbReference type="Pfam" id="PF18608">
    <property type="entry name" value="XAF1_C"/>
    <property type="match status" value="1"/>
</dbReference>
<evidence type="ECO:0000256" key="4">
    <source>
        <dbReference type="PROSITE-ProRule" id="PRU00207"/>
    </source>
</evidence>
<evidence type="ECO:0000256" key="2">
    <source>
        <dbReference type="ARBA" id="ARBA00022771"/>
    </source>
</evidence>
<dbReference type="InterPro" id="IPR049439">
    <property type="entry name" value="TRAFD1-XIAF1_Znf"/>
</dbReference>
<dbReference type="GO" id="GO:0006511">
    <property type="term" value="P:ubiquitin-dependent protein catabolic process"/>
    <property type="evidence" value="ECO:0007669"/>
    <property type="project" value="Ensembl"/>
</dbReference>
<keyword evidence="3 4" id="KW-0862">Zinc</keyword>
<dbReference type="PROSITE" id="PS50145">
    <property type="entry name" value="ZF_TRAF"/>
    <property type="match status" value="1"/>
</dbReference>
<dbReference type="Pfam" id="PF21366">
    <property type="entry name" value="TRAFD1-XIAF1_ZnF"/>
    <property type="match status" value="1"/>
</dbReference>